<name>A0A395GP78_9EURO</name>
<dbReference type="PANTHER" id="PTHR40619">
    <property type="entry name" value="FUNGAL STAND N-TERMINAL GOODBYE DOMAIN-CONTAINING PROTEIN"/>
    <property type="match status" value="1"/>
</dbReference>
<gene>
    <name evidence="1" type="ORF">BO80DRAFT_448494</name>
</gene>
<protein>
    <submittedName>
        <fullName evidence="1">Uncharacterized protein</fullName>
    </submittedName>
</protein>
<dbReference type="AlphaFoldDB" id="A0A395GP78"/>
<evidence type="ECO:0000313" key="2">
    <source>
        <dbReference type="Proteomes" id="UP000249402"/>
    </source>
</evidence>
<dbReference type="OrthoDB" id="5419927at2759"/>
<reference evidence="1 2" key="1">
    <citation type="submission" date="2018-02" db="EMBL/GenBank/DDBJ databases">
        <title>The genomes of Aspergillus section Nigri reveals drivers in fungal speciation.</title>
        <authorList>
            <consortium name="DOE Joint Genome Institute"/>
            <person name="Vesth T.C."/>
            <person name="Nybo J."/>
            <person name="Theobald S."/>
            <person name="Brandl J."/>
            <person name="Frisvad J.C."/>
            <person name="Nielsen K.F."/>
            <person name="Lyhne E.K."/>
            <person name="Kogle M.E."/>
            <person name="Kuo A."/>
            <person name="Riley R."/>
            <person name="Clum A."/>
            <person name="Nolan M."/>
            <person name="Lipzen A."/>
            <person name="Salamov A."/>
            <person name="Henrissat B."/>
            <person name="Wiebenga A."/>
            <person name="De vries R.P."/>
            <person name="Grigoriev I.V."/>
            <person name="Mortensen U.H."/>
            <person name="Andersen M.R."/>
            <person name="Baker S.E."/>
        </authorList>
    </citation>
    <scope>NUCLEOTIDE SEQUENCE [LARGE SCALE GENOMIC DNA]</scope>
    <source>
        <strain evidence="1 2">CBS 121593</strain>
    </source>
</reference>
<dbReference type="Proteomes" id="UP000249402">
    <property type="component" value="Unassembled WGS sequence"/>
</dbReference>
<dbReference type="PANTHER" id="PTHR40619:SF3">
    <property type="entry name" value="FUNGAL STAND N-TERMINAL GOODBYE DOMAIN-CONTAINING PROTEIN"/>
    <property type="match status" value="1"/>
</dbReference>
<accession>A0A395GP78</accession>
<organism evidence="1 2">
    <name type="scientific">Aspergillus ibericus CBS 121593</name>
    <dbReference type="NCBI Taxonomy" id="1448316"/>
    <lineage>
        <taxon>Eukaryota</taxon>
        <taxon>Fungi</taxon>
        <taxon>Dikarya</taxon>
        <taxon>Ascomycota</taxon>
        <taxon>Pezizomycotina</taxon>
        <taxon>Eurotiomycetes</taxon>
        <taxon>Eurotiomycetidae</taxon>
        <taxon>Eurotiales</taxon>
        <taxon>Aspergillaceae</taxon>
        <taxon>Aspergillus</taxon>
        <taxon>Aspergillus subgen. Circumdati</taxon>
    </lineage>
</organism>
<evidence type="ECO:0000313" key="1">
    <source>
        <dbReference type="EMBL" id="RAK97320.1"/>
    </source>
</evidence>
<sequence>METFQAQLFATLGTHPTLIDDILHIIAHQGDLTSSSHTRAEAAISHRQYLHWCATSNSSELLIQNDPDSTHYTISGVSLFSARFLTSPEDDRTHIRLAWFCSLHDNPSRPPTTTNNPNPPPHPGGAHAMLSAFIIQLLRQLEFEFISWPGIGAWEIQLQALARGELGTLATLFEWLVCNVPSETVLSIVIDDVGRYGTGQYLADMLAVVRMVLALRRSTRGVRCVVKVLVTCSEGVDEVREMFRGEEEQAVVEFGELRVRDWRGGRGGN</sequence>
<dbReference type="GeneID" id="37226541"/>
<dbReference type="VEuPathDB" id="FungiDB:BO80DRAFT_448494"/>
<proteinExistence type="predicted"/>
<keyword evidence="2" id="KW-1185">Reference proteome</keyword>
<dbReference type="STRING" id="1448316.A0A395GP78"/>
<dbReference type="EMBL" id="KZ824464">
    <property type="protein sequence ID" value="RAK97320.1"/>
    <property type="molecule type" value="Genomic_DNA"/>
</dbReference>
<dbReference type="RefSeq" id="XP_025571648.1">
    <property type="nucleotide sequence ID" value="XM_025721676.1"/>
</dbReference>